<evidence type="ECO:0000256" key="1">
    <source>
        <dbReference type="ARBA" id="ARBA00038508"/>
    </source>
</evidence>
<dbReference type="CDD" id="cd20557">
    <property type="entry name" value="CYCLIN_ScPCL1-like"/>
    <property type="match status" value="1"/>
</dbReference>
<dbReference type="EMBL" id="CP092863">
    <property type="protein sequence ID" value="UYV60388.1"/>
    <property type="molecule type" value="Genomic_DNA"/>
</dbReference>
<evidence type="ECO:0000313" key="3">
    <source>
        <dbReference type="EMBL" id="UYV60388.1"/>
    </source>
</evidence>
<sequence length="289" mass="33003">MTSFAKIKYSTSNPIFVVQVFKNYHDLTRRLKKTCYYGKHYTNTPSLPFSLIVVEFFNQAAANEDLKKLDLNYVTSVSKGSYITPCSIVLGMMYVEQLLHNNPDYLHKISPNELFLVSMMVASKFINESEEVYLGDFAVAGKQTVRDLTSLEREFLRHLLIPVPLDDALPSKKLIILISLAVYGSVVMVSMVQDWKLNAPPATVADWLNEIEYRLQYVLEKLSLNIYSPGSIDVVCVRHGLVGARIVRRESSWRGWHTYTDLLVMVERLAAQQDWTDLLAHLLSVSLYL</sequence>
<reference evidence="3 4" key="1">
    <citation type="submission" date="2022-01" db="EMBL/GenBank/DDBJ databases">
        <title>A chromosomal length assembly of Cordylochernes scorpioides.</title>
        <authorList>
            <person name="Zeh D."/>
            <person name="Zeh J."/>
        </authorList>
    </citation>
    <scope>NUCLEOTIDE SEQUENCE [LARGE SCALE GENOMIC DNA]</scope>
    <source>
        <strain evidence="3">IN4F17</strain>
        <tissue evidence="3">Whole Body</tissue>
    </source>
</reference>
<evidence type="ECO:0000313" key="4">
    <source>
        <dbReference type="Proteomes" id="UP001235939"/>
    </source>
</evidence>
<proteinExistence type="inferred from homology"/>
<comment type="similarity">
    <text evidence="1">Belongs to the CNPPD1 family.</text>
</comment>
<dbReference type="Proteomes" id="UP001235939">
    <property type="component" value="Chromosome 01"/>
</dbReference>
<dbReference type="Gene3D" id="1.10.472.10">
    <property type="entry name" value="Cyclin-like"/>
    <property type="match status" value="1"/>
</dbReference>
<organism evidence="3 4">
    <name type="scientific">Cordylochernes scorpioides</name>
    <dbReference type="NCBI Taxonomy" id="51811"/>
    <lineage>
        <taxon>Eukaryota</taxon>
        <taxon>Metazoa</taxon>
        <taxon>Ecdysozoa</taxon>
        <taxon>Arthropoda</taxon>
        <taxon>Chelicerata</taxon>
        <taxon>Arachnida</taxon>
        <taxon>Pseudoscorpiones</taxon>
        <taxon>Cheliferoidea</taxon>
        <taxon>Chernetidae</taxon>
        <taxon>Cordylochernes</taxon>
    </lineage>
</organism>
<accession>A0ABY6JXM1</accession>
<dbReference type="PANTHER" id="PTHR15615:SF108">
    <property type="entry name" value="PROTEIN CNPPD1"/>
    <property type="match status" value="1"/>
</dbReference>
<evidence type="ECO:0000256" key="2">
    <source>
        <dbReference type="ARBA" id="ARBA00040808"/>
    </source>
</evidence>
<dbReference type="PANTHER" id="PTHR15615">
    <property type="match status" value="1"/>
</dbReference>
<protein>
    <recommendedName>
        <fullName evidence="2">Protein CNPPD1</fullName>
    </recommendedName>
</protein>
<gene>
    <name evidence="3" type="ORF">LAZ67_1001015</name>
</gene>
<keyword evidence="4" id="KW-1185">Reference proteome</keyword>
<name>A0ABY6JXM1_9ARAC</name>
<dbReference type="InterPro" id="IPR013922">
    <property type="entry name" value="Cyclin_PHO80-like"/>
</dbReference>